<dbReference type="Proteomes" id="UP000026960">
    <property type="component" value="Chromosome 2"/>
</dbReference>
<sequence length="79" mass="8393">MLADRLGDHCGRDRWGRNGDWGQGEGAVYKPRILQHWDESMASTEPAEAAAAASSSSPGPVGATLSVSRAANSRCQRHS</sequence>
<feature type="region of interest" description="Disordered" evidence="1">
    <location>
        <begin position="39"/>
        <end position="79"/>
    </location>
</feature>
<feature type="compositionally biased region" description="Basic and acidic residues" evidence="1">
    <location>
        <begin position="1"/>
        <end position="17"/>
    </location>
</feature>
<evidence type="ECO:0000256" key="1">
    <source>
        <dbReference type="SAM" id="MobiDB-lite"/>
    </source>
</evidence>
<feature type="compositionally biased region" description="Low complexity" evidence="1">
    <location>
        <begin position="40"/>
        <end position="57"/>
    </location>
</feature>
<dbReference type="HOGENOM" id="CLU_2609804_0_0_1"/>
<reference evidence="2" key="1">
    <citation type="journal article" date="2009" name="Rice">
        <title>De Novo Next Generation Sequencing of Plant Genomes.</title>
        <authorList>
            <person name="Rounsley S."/>
            <person name="Marri P.R."/>
            <person name="Yu Y."/>
            <person name="He R."/>
            <person name="Sisneros N."/>
            <person name="Goicoechea J.L."/>
            <person name="Lee S.J."/>
            <person name="Angelova A."/>
            <person name="Kudrna D."/>
            <person name="Luo M."/>
            <person name="Affourtit J."/>
            <person name="Desany B."/>
            <person name="Knight J."/>
            <person name="Niazi F."/>
            <person name="Egholm M."/>
            <person name="Wing R.A."/>
        </authorList>
    </citation>
    <scope>NUCLEOTIDE SEQUENCE [LARGE SCALE GENOMIC DNA]</scope>
    <source>
        <strain evidence="2">cv. IRGC 105608</strain>
    </source>
</reference>
<reference evidence="2" key="2">
    <citation type="submission" date="2015-03" db="UniProtKB">
        <authorList>
            <consortium name="EnsemblPlants"/>
        </authorList>
    </citation>
    <scope>IDENTIFICATION</scope>
</reference>
<dbReference type="EnsemblPlants" id="OBART02G35040.1">
    <property type="protein sequence ID" value="OBART02G35040.1"/>
    <property type="gene ID" value="OBART02G35040"/>
</dbReference>
<proteinExistence type="predicted"/>
<keyword evidence="3" id="KW-1185">Reference proteome</keyword>
<feature type="compositionally biased region" description="Polar residues" evidence="1">
    <location>
        <begin position="65"/>
        <end position="79"/>
    </location>
</feature>
<dbReference type="PaxDb" id="65489-OBART02G35040.1"/>
<name>A0A0D3FBB2_9ORYZ</name>
<dbReference type="Gramene" id="OBART02G35040.1">
    <property type="protein sequence ID" value="OBART02G35040.1"/>
    <property type="gene ID" value="OBART02G35040"/>
</dbReference>
<accession>A0A0D3FBB2</accession>
<evidence type="ECO:0000313" key="3">
    <source>
        <dbReference type="Proteomes" id="UP000026960"/>
    </source>
</evidence>
<evidence type="ECO:0000313" key="2">
    <source>
        <dbReference type="EnsemblPlants" id="OBART02G35040.1"/>
    </source>
</evidence>
<organism evidence="2">
    <name type="scientific">Oryza barthii</name>
    <dbReference type="NCBI Taxonomy" id="65489"/>
    <lineage>
        <taxon>Eukaryota</taxon>
        <taxon>Viridiplantae</taxon>
        <taxon>Streptophyta</taxon>
        <taxon>Embryophyta</taxon>
        <taxon>Tracheophyta</taxon>
        <taxon>Spermatophyta</taxon>
        <taxon>Magnoliopsida</taxon>
        <taxon>Liliopsida</taxon>
        <taxon>Poales</taxon>
        <taxon>Poaceae</taxon>
        <taxon>BOP clade</taxon>
        <taxon>Oryzoideae</taxon>
        <taxon>Oryzeae</taxon>
        <taxon>Oryzinae</taxon>
        <taxon>Oryza</taxon>
    </lineage>
</organism>
<feature type="region of interest" description="Disordered" evidence="1">
    <location>
        <begin position="1"/>
        <end position="26"/>
    </location>
</feature>
<protein>
    <submittedName>
        <fullName evidence="2">Uncharacterized protein</fullName>
    </submittedName>
</protein>
<dbReference type="AlphaFoldDB" id="A0A0D3FBB2"/>